<dbReference type="Pfam" id="PF13240">
    <property type="entry name" value="Zn_Ribbon_1"/>
    <property type="match status" value="1"/>
</dbReference>
<accession>A0A1V5SPL7</accession>
<reference evidence="3" key="1">
    <citation type="submission" date="2017-02" db="EMBL/GenBank/DDBJ databases">
        <title>Delving into the versatile metabolic prowess of the omnipresent phylum Bacteroidetes.</title>
        <authorList>
            <person name="Nobu M.K."/>
            <person name="Mei R."/>
            <person name="Narihiro T."/>
            <person name="Kuroda K."/>
            <person name="Liu W.-T."/>
        </authorList>
    </citation>
    <scope>NUCLEOTIDE SEQUENCE</scope>
    <source>
        <strain evidence="3">ADurb.Bin276</strain>
    </source>
</reference>
<keyword evidence="1" id="KW-0472">Membrane</keyword>
<dbReference type="InterPro" id="IPR026870">
    <property type="entry name" value="Zinc_ribbon_dom"/>
</dbReference>
<name>A0A1V5SPL7_9BACT</name>
<dbReference type="AlphaFoldDB" id="A0A1V5SPL7"/>
<keyword evidence="1" id="KW-1133">Transmembrane helix</keyword>
<organism evidence="3">
    <name type="scientific">Candidatus Atribacter allofermentans</name>
    <dbReference type="NCBI Taxonomy" id="1852833"/>
    <lineage>
        <taxon>Bacteria</taxon>
        <taxon>Pseudomonadati</taxon>
        <taxon>Atribacterota</taxon>
        <taxon>Atribacteria</taxon>
        <taxon>Atribacterales</taxon>
        <taxon>Atribacteraceae</taxon>
        <taxon>Atribacter</taxon>
    </lineage>
</organism>
<dbReference type="EMBL" id="MWBQ01000118">
    <property type="protein sequence ID" value="OQA56447.1"/>
    <property type="molecule type" value="Genomic_DNA"/>
</dbReference>
<evidence type="ECO:0000259" key="2">
    <source>
        <dbReference type="Pfam" id="PF13240"/>
    </source>
</evidence>
<comment type="caution">
    <text evidence="3">The sequence shown here is derived from an EMBL/GenBank/DDBJ whole genome shotgun (WGS) entry which is preliminary data.</text>
</comment>
<proteinExistence type="predicted"/>
<gene>
    <name evidence="3" type="ORF">BWY41_01510</name>
</gene>
<feature type="transmembrane region" description="Helical" evidence="1">
    <location>
        <begin position="30"/>
        <end position="49"/>
    </location>
</feature>
<keyword evidence="1" id="KW-0812">Transmembrane</keyword>
<evidence type="ECO:0000313" key="3">
    <source>
        <dbReference type="EMBL" id="OQA56447.1"/>
    </source>
</evidence>
<protein>
    <recommendedName>
        <fullName evidence="2">Zinc-ribbon domain-containing protein</fullName>
    </recommendedName>
</protein>
<sequence>MAVALGIVRHVEAHQAQKQKLRKQQDNMGGFSYILIFAVLIVGAIVWGLKRKKTVSVSDFWQEKESEYSEKRILSSFARYLGGHARFENTTEGLLFLMSKSLWFENFEKGANIFGFAFPFEKVIFRIPLSRIGQTKTIPEKELISQGILHPNMNVRRVNRRPEYLSVNYIDEWGREKELFFDSMIDLSQWHQAIKAALENYIPDEEEEKIGACPKCGKKVSPDFKLCPYCGCRLS</sequence>
<feature type="domain" description="Zinc-ribbon" evidence="2">
    <location>
        <begin position="213"/>
        <end position="234"/>
    </location>
</feature>
<evidence type="ECO:0000256" key="1">
    <source>
        <dbReference type="SAM" id="Phobius"/>
    </source>
</evidence>
<dbReference type="Proteomes" id="UP000485569">
    <property type="component" value="Unassembled WGS sequence"/>
</dbReference>